<dbReference type="PANTHER" id="PTHR13937:SF0">
    <property type="entry name" value="EUKARYOTIC TRANSLATION INITIATION FACTOR 3 SUBUNIT C-RELATED"/>
    <property type="match status" value="1"/>
</dbReference>
<dbReference type="GO" id="GO:0031369">
    <property type="term" value="F:translation initiation factor binding"/>
    <property type="evidence" value="ECO:0000318"/>
    <property type="project" value="GO_Central"/>
</dbReference>
<dbReference type="InterPro" id="IPR058999">
    <property type="entry name" value="EIF3CL_C"/>
</dbReference>
<name>A0A7M7T1X1_STRPU</name>
<proteinExistence type="inferred from homology"/>
<dbReference type="GO" id="GO:0003743">
    <property type="term" value="F:translation initiation factor activity"/>
    <property type="evidence" value="ECO:0007669"/>
    <property type="project" value="UniProtKB-UniRule"/>
</dbReference>
<evidence type="ECO:0000256" key="4">
    <source>
        <dbReference type="HAMAP-Rule" id="MF_03002"/>
    </source>
</evidence>
<evidence type="ECO:0000256" key="1">
    <source>
        <dbReference type="ARBA" id="ARBA00022490"/>
    </source>
</evidence>
<feature type="region of interest" description="Disordered" evidence="5">
    <location>
        <begin position="246"/>
        <end position="282"/>
    </location>
</feature>
<dbReference type="HAMAP" id="MF_03002">
    <property type="entry name" value="eIF3c"/>
    <property type="match status" value="1"/>
</dbReference>
<evidence type="ECO:0000313" key="8">
    <source>
        <dbReference type="Proteomes" id="UP000007110"/>
    </source>
</evidence>
<dbReference type="InterPro" id="IPR000717">
    <property type="entry name" value="PCI_dom"/>
</dbReference>
<evidence type="ECO:0000259" key="6">
    <source>
        <dbReference type="PROSITE" id="PS50250"/>
    </source>
</evidence>
<accession>A0A7M7T1X1</accession>
<feature type="region of interest" description="Disordered" evidence="5">
    <location>
        <begin position="154"/>
        <end position="231"/>
    </location>
</feature>
<dbReference type="PROSITE" id="PS50250">
    <property type="entry name" value="PCI"/>
    <property type="match status" value="1"/>
</dbReference>
<feature type="compositionally biased region" description="Gly residues" evidence="5">
    <location>
        <begin position="977"/>
        <end position="997"/>
    </location>
</feature>
<dbReference type="GO" id="GO:0005852">
    <property type="term" value="C:eukaryotic translation initiation factor 3 complex"/>
    <property type="evidence" value="ECO:0000318"/>
    <property type="project" value="GO_Central"/>
</dbReference>
<feature type="region of interest" description="Disordered" evidence="5">
    <location>
        <begin position="1"/>
        <end position="27"/>
    </location>
</feature>
<dbReference type="Proteomes" id="UP000007110">
    <property type="component" value="Unassembled WGS sequence"/>
</dbReference>
<keyword evidence="3 4" id="KW-0648">Protein biosynthesis</keyword>
<feature type="compositionally biased region" description="Basic and acidic residues" evidence="5">
    <location>
        <begin position="929"/>
        <end position="948"/>
    </location>
</feature>
<dbReference type="InterPro" id="IPR027516">
    <property type="entry name" value="EIF3C"/>
</dbReference>
<dbReference type="SMART" id="SM00088">
    <property type="entry name" value="PINT"/>
    <property type="match status" value="1"/>
</dbReference>
<dbReference type="KEGG" id="spu:582932"/>
<dbReference type="Pfam" id="PF01399">
    <property type="entry name" value="PCI"/>
    <property type="match status" value="1"/>
</dbReference>
<comment type="similarity">
    <text evidence="4">Belongs to the eIF-3 subunit C family.</text>
</comment>
<dbReference type="OMA" id="FRCGLIK"/>
<dbReference type="AlphaFoldDB" id="A0A7M7T1X1"/>
<dbReference type="OrthoDB" id="29647at2759"/>
<feature type="compositionally biased region" description="Acidic residues" evidence="5">
    <location>
        <begin position="268"/>
        <end position="278"/>
    </location>
</feature>
<evidence type="ECO:0000256" key="5">
    <source>
        <dbReference type="SAM" id="MobiDB-lite"/>
    </source>
</evidence>
<dbReference type="RefSeq" id="XP_030847866.1">
    <property type="nucleotide sequence ID" value="XM_030992006.1"/>
</dbReference>
<dbReference type="EnsemblMetazoa" id="XM_030992006">
    <property type="protein sequence ID" value="XP_030847866"/>
    <property type="gene ID" value="LOC582932"/>
</dbReference>
<keyword evidence="8" id="KW-1185">Reference proteome</keyword>
<feature type="compositionally biased region" description="Acidic residues" evidence="5">
    <location>
        <begin position="206"/>
        <end position="215"/>
    </location>
</feature>
<evidence type="ECO:0000256" key="3">
    <source>
        <dbReference type="ARBA" id="ARBA00022917"/>
    </source>
</evidence>
<organism evidence="7 8">
    <name type="scientific">Strongylocentrotus purpuratus</name>
    <name type="common">Purple sea urchin</name>
    <dbReference type="NCBI Taxonomy" id="7668"/>
    <lineage>
        <taxon>Eukaryota</taxon>
        <taxon>Metazoa</taxon>
        <taxon>Echinodermata</taxon>
        <taxon>Eleutherozoa</taxon>
        <taxon>Echinozoa</taxon>
        <taxon>Echinoidea</taxon>
        <taxon>Euechinoidea</taxon>
        <taxon>Echinacea</taxon>
        <taxon>Camarodonta</taxon>
        <taxon>Echinidea</taxon>
        <taxon>Strongylocentrotidae</taxon>
        <taxon>Strongylocentrotus</taxon>
    </lineage>
</organism>
<evidence type="ECO:0000256" key="2">
    <source>
        <dbReference type="ARBA" id="ARBA00022540"/>
    </source>
</evidence>
<comment type="function">
    <text evidence="4">Component of the eukaryotic translation initiation factor 3 (eIF-3) complex, which is involved in protein synthesis of a specialized repertoire of mRNAs and, together with other initiation factors, stimulates binding of mRNA and methionyl-tRNAi to the 40S ribosome. The eIF-3 complex specifically targets and initiates translation of a subset of mRNAs involved in cell proliferation.</text>
</comment>
<dbReference type="GO" id="GO:0001732">
    <property type="term" value="P:formation of cytoplasmic translation initiation complex"/>
    <property type="evidence" value="ECO:0007669"/>
    <property type="project" value="UniProtKB-UniRule"/>
</dbReference>
<feature type="region of interest" description="Disordered" evidence="5">
    <location>
        <begin position="929"/>
        <end position="1043"/>
    </location>
</feature>
<dbReference type="GO" id="GO:0003723">
    <property type="term" value="F:RNA binding"/>
    <property type="evidence" value="ECO:0007669"/>
    <property type="project" value="InterPro"/>
</dbReference>
<feature type="compositionally biased region" description="Basic and acidic residues" evidence="5">
    <location>
        <begin position="1030"/>
        <end position="1043"/>
    </location>
</feature>
<sequence length="1043" mass="120128">MASRFFAGGSSTESDSESSDDGILVPQKQAPLTRFFLSDDEEETKRVVRSAKSKRHDEISEFIKQIKNQKKIRDVSRVLTSFEEMMKVYTKAQNVLNTDDGQCPRFYIRCLVELEEFVNELWEDKKKLNKANAKSLSSLRQKLRKYMKELDAQITKYKDNPDAEDKEEEEREVEKKEEESDSEEDEPKSAPVLKKVAPPKVKQEGDYDDESDDSWDASMSEDSSSDDDVPGMTTLTAEYFLKKTTTGDDRASKKKERRKDRVRPKDEEALEEEEENEDGEGKWEKVKGGIKLEKEKPKMFAKDVEITPTVVLKKLGEIVGARGKRATNRADQIELLKELRNIASQHNLGLGVDLKVAFHVMSAVFDYNPNVATCMKPAIWEMCLALMQEMLDILMANPDVFVSENLNEDAESLSEPPYKVRGCILTVAERLDEEFTKMLQATDAHSTEYVERLKDETIVTGLIVQLQSHLENTSTSSEICRVYLRNIQHIYYKYDYEKLRELEKSRAKTEEESQEKTDESKEKTDEIQEKTEGEGQEKTDESQEKTKGESQEKTDESEGEKKKEEEKPTEEVKLEEGEEEKEKGKGEEDSLTLMDRMCKYIYSKDTTDLIRTRTMLCHIYHYAIHDRWYTARDLMLMSHLQQTIQFSDIPTQILYNRTMVQLGLCAFRHGNIRDAHNALLDIQSGGRAKELLAQGLLMRQQERDAQQEKIEKSRQLPFHMHINLELLECVYLVSAMLLEIPYMASHHFDIRRRMISKSFHHQLRLSERQTLIGPPESMREHVVAASRAMRYGDWRGCKKFLINEKMNMKVWNLFKDSDHVRKLITRKIQEESLRTYLFTYGSVYDALSLITLSDMFELEKTAVHSIVSKMIINEELMASWDEPAATIVMHRCEPTRLQHLSLRLADKVSNLVENNERLIDARMGDSRFKGRDFNKDGNRREGGYKDGGRGGYRGGGRDNRYHGDNQGGNRYRDGGGRRGGYNRDGGGGGRRGGYNRDGGGRDNYNRDGQSGGYRGGYRGGYNRGGGYQDRGGRGRNRDQGRNY</sequence>
<feature type="domain" description="PCI" evidence="6">
    <location>
        <begin position="718"/>
        <end position="894"/>
    </location>
</feature>
<dbReference type="GO" id="GO:0016282">
    <property type="term" value="C:eukaryotic 43S preinitiation complex"/>
    <property type="evidence" value="ECO:0007669"/>
    <property type="project" value="UniProtKB-UniRule"/>
</dbReference>
<dbReference type="Pfam" id="PF26569">
    <property type="entry name" value="EIF3CL_C"/>
    <property type="match status" value="1"/>
</dbReference>
<dbReference type="GO" id="GO:0033290">
    <property type="term" value="C:eukaryotic 48S preinitiation complex"/>
    <property type="evidence" value="ECO:0007669"/>
    <property type="project" value="UniProtKB-UniRule"/>
</dbReference>
<feature type="region of interest" description="Disordered" evidence="5">
    <location>
        <begin position="506"/>
        <end position="588"/>
    </location>
</feature>
<protein>
    <recommendedName>
        <fullName evidence="4">Eukaryotic translation initiation factor 3 subunit C</fullName>
        <shortName evidence="4">eIF3c</shortName>
    </recommendedName>
    <alternativeName>
        <fullName evidence="4">Eukaryotic translation initiation factor 3 subunit 8</fullName>
    </alternativeName>
</protein>
<feature type="compositionally biased region" description="Gly residues" evidence="5">
    <location>
        <begin position="1009"/>
        <end position="1029"/>
    </location>
</feature>
<keyword evidence="2 4" id="KW-0396">Initiation factor</keyword>
<keyword evidence="1 4" id="KW-0963">Cytoplasm</keyword>
<dbReference type="InParanoid" id="A0A7M7T1X1"/>
<feature type="compositionally biased region" description="Low complexity" evidence="5">
    <location>
        <begin position="189"/>
        <end position="200"/>
    </location>
</feature>
<comment type="subunit">
    <text evidence="4">Component of the eukaryotic translation initiation factor 3 (eIF-3) complex.</text>
</comment>
<feature type="compositionally biased region" description="Basic and acidic residues" evidence="5">
    <location>
        <begin position="154"/>
        <end position="163"/>
    </location>
</feature>
<dbReference type="InterPro" id="IPR008905">
    <property type="entry name" value="EIF3C_N_dom"/>
</dbReference>
<reference evidence="8" key="1">
    <citation type="submission" date="2015-02" db="EMBL/GenBank/DDBJ databases">
        <title>Genome sequencing for Strongylocentrotus purpuratus.</title>
        <authorList>
            <person name="Murali S."/>
            <person name="Liu Y."/>
            <person name="Vee V."/>
            <person name="English A."/>
            <person name="Wang M."/>
            <person name="Skinner E."/>
            <person name="Han Y."/>
            <person name="Muzny D.M."/>
            <person name="Worley K.C."/>
            <person name="Gibbs R.A."/>
        </authorList>
    </citation>
    <scope>NUCLEOTIDE SEQUENCE</scope>
</reference>
<feature type="compositionally biased region" description="Basic residues" evidence="5">
    <location>
        <begin position="252"/>
        <end position="262"/>
    </location>
</feature>
<dbReference type="PANTHER" id="PTHR13937">
    <property type="entry name" value="EUKARYOTIC TRANSLATION INITATION FACTOR 3, SUBUNIT 8 EIF3S8 -RELATED"/>
    <property type="match status" value="1"/>
</dbReference>
<dbReference type="GO" id="GO:0006413">
    <property type="term" value="P:translational initiation"/>
    <property type="evidence" value="ECO:0000318"/>
    <property type="project" value="GO_Central"/>
</dbReference>
<dbReference type="InterPro" id="IPR036390">
    <property type="entry name" value="WH_DNA-bd_sf"/>
</dbReference>
<evidence type="ECO:0000313" key="7">
    <source>
        <dbReference type="EnsemblMetazoa" id="XP_030847866"/>
    </source>
</evidence>
<dbReference type="Pfam" id="PF05470">
    <property type="entry name" value="eIF-3c_N"/>
    <property type="match status" value="1"/>
</dbReference>
<dbReference type="FunCoup" id="A0A7M7T1X1">
    <property type="interactions" value="1943"/>
</dbReference>
<dbReference type="GeneID" id="582932"/>
<dbReference type="SUPFAM" id="SSF46785">
    <property type="entry name" value="Winged helix' DNA-binding domain"/>
    <property type="match status" value="1"/>
</dbReference>
<reference evidence="7" key="2">
    <citation type="submission" date="2021-01" db="UniProtKB">
        <authorList>
            <consortium name="EnsemblMetazoa"/>
        </authorList>
    </citation>
    <scope>IDENTIFICATION</scope>
</reference>
<comment type="subcellular location">
    <subcellularLocation>
        <location evidence="4">Cytoplasm</location>
    </subcellularLocation>
</comment>